<dbReference type="SUPFAM" id="SSF47943">
    <property type="entry name" value="Retrovirus capsid protein, N-terminal core domain"/>
    <property type="match status" value="1"/>
</dbReference>
<reference evidence="3" key="2">
    <citation type="submission" date="2025-08" db="UniProtKB">
        <authorList>
            <consortium name="Ensembl"/>
        </authorList>
    </citation>
    <scope>IDENTIFICATION</scope>
</reference>
<feature type="region of interest" description="Disordered" evidence="1">
    <location>
        <begin position="149"/>
        <end position="171"/>
    </location>
</feature>
<feature type="domain" description="Core shell protein Gag P30" evidence="2">
    <location>
        <begin position="210"/>
        <end position="407"/>
    </location>
</feature>
<evidence type="ECO:0000313" key="3">
    <source>
        <dbReference type="Ensembl" id="ENSCUSP00005023984.1"/>
    </source>
</evidence>
<dbReference type="Gene3D" id="1.10.375.10">
    <property type="entry name" value="Human Immunodeficiency Virus Type 1 Capsid Protein"/>
    <property type="match status" value="1"/>
</dbReference>
<dbReference type="PANTHER" id="PTHR33166">
    <property type="entry name" value="GAG_P30 DOMAIN-CONTAINING PROTEIN"/>
    <property type="match status" value="1"/>
</dbReference>
<proteinExistence type="predicted"/>
<reference evidence="3" key="1">
    <citation type="submission" date="2020-10" db="EMBL/GenBank/DDBJ databases">
        <title>Catharus ustulatus (Swainson's thrush) genome, bCatUst1, primary haplotype v2.</title>
        <authorList>
            <person name="Delmore K."/>
            <person name="Vafadar M."/>
            <person name="Formenti G."/>
            <person name="Chow W."/>
            <person name="Pelan S."/>
            <person name="Howe K."/>
            <person name="Rhie A."/>
            <person name="Mountcastle J."/>
            <person name="Haase B."/>
            <person name="Fedrigo O."/>
            <person name="Jarvis E.D."/>
        </authorList>
    </citation>
    <scope>NUCLEOTIDE SEQUENCE [LARGE SCALE GENOMIC DNA]</scope>
</reference>
<dbReference type="Pfam" id="PF02093">
    <property type="entry name" value="Gag_p30"/>
    <property type="match status" value="1"/>
</dbReference>
<dbReference type="InterPro" id="IPR050462">
    <property type="entry name" value="Retroviral_Gag-Pol_poly"/>
</dbReference>
<dbReference type="Gene3D" id="1.10.150.180">
    <property type="entry name" value="Gamma-retroviral matrix domain"/>
    <property type="match status" value="1"/>
</dbReference>
<sequence length="510" mass="57965">MPLKTFKTLASSGIEIPDDSPLGCLLQHWNAGNFGQELSKRKLIDFCNNVWPLYEPDGMQWPRNGTLNPDIITPLMHFLQSNEKWDEIPYLDLFYYLKDKPEWQKECGIMVLKTLKVNCEGCKGWQKEKECSVRFSEPEEDVSLLVAPSAPPMEERDSGESMPGVEREGREAKVERKKKEESAHLMVPLREAVGPQGERVIVKVPFSPNDLLIWKQSAGAYREDPERTARVVKMVIKTQNPDWNDLQVLLDTIMDSTEKEMVFKAMTEKAREMIRLRLVDGTVNDLVPREDPEWDPNSTSGSRRLKAYQELLTEGIRNGIPKTLNWSKLYSVRQEKNESPSTFLERLKETARRYTNLEVEGESGKLQLALIFMGQSQEDIRKKLQKLEGEDTRNLDKLLEVAWKVYNNREKETARKQQATMLAALQQVAGNNMRGGSRGRGLRGGRGMARGGRLMGTGELMGQLNVGRGRMQLGIDQCAICKNRGHWKNECPLNQGMNSGGGIIANEDLK</sequence>
<dbReference type="GO" id="GO:0019068">
    <property type="term" value="P:virion assembly"/>
    <property type="evidence" value="ECO:0007669"/>
    <property type="project" value="InterPro"/>
</dbReference>
<evidence type="ECO:0000259" key="2">
    <source>
        <dbReference type="Pfam" id="PF02093"/>
    </source>
</evidence>
<dbReference type="InterPro" id="IPR036946">
    <property type="entry name" value="G_retro_matrix_sf"/>
</dbReference>
<dbReference type="Ensembl" id="ENSCUST00005024839.1">
    <property type="protein sequence ID" value="ENSCUSP00005023984.1"/>
    <property type="gene ID" value="ENSCUSG00005015004.1"/>
</dbReference>
<dbReference type="Proteomes" id="UP000694563">
    <property type="component" value="Chromosome 6"/>
</dbReference>
<dbReference type="InterPro" id="IPR003036">
    <property type="entry name" value="Gag_P30"/>
</dbReference>
<dbReference type="GO" id="GO:0003676">
    <property type="term" value="F:nucleic acid binding"/>
    <property type="evidence" value="ECO:0007669"/>
    <property type="project" value="InterPro"/>
</dbReference>
<dbReference type="Gene3D" id="4.10.60.10">
    <property type="entry name" value="Zinc finger, CCHC-type"/>
    <property type="match status" value="1"/>
</dbReference>
<dbReference type="GO" id="GO:0008270">
    <property type="term" value="F:zinc ion binding"/>
    <property type="evidence" value="ECO:0007669"/>
    <property type="project" value="InterPro"/>
</dbReference>
<dbReference type="SUPFAM" id="SSF57756">
    <property type="entry name" value="Retrovirus zinc finger-like domains"/>
    <property type="match status" value="1"/>
</dbReference>
<reference evidence="3" key="3">
    <citation type="submission" date="2025-09" db="UniProtKB">
        <authorList>
            <consortium name="Ensembl"/>
        </authorList>
    </citation>
    <scope>IDENTIFICATION</scope>
</reference>
<dbReference type="InterPro" id="IPR010999">
    <property type="entry name" value="Retrovr_matrix"/>
</dbReference>
<evidence type="ECO:0000313" key="4">
    <source>
        <dbReference type="Proteomes" id="UP000694563"/>
    </source>
</evidence>
<dbReference type="SUPFAM" id="SSF47836">
    <property type="entry name" value="Retroviral matrix proteins"/>
    <property type="match status" value="1"/>
</dbReference>
<feature type="compositionally biased region" description="Basic and acidic residues" evidence="1">
    <location>
        <begin position="153"/>
        <end position="171"/>
    </location>
</feature>
<evidence type="ECO:0000256" key="1">
    <source>
        <dbReference type="SAM" id="MobiDB-lite"/>
    </source>
</evidence>
<organism evidence="3 4">
    <name type="scientific">Catharus ustulatus</name>
    <name type="common">Russet-backed thrush</name>
    <name type="synonym">Hylocichla ustulatus</name>
    <dbReference type="NCBI Taxonomy" id="91951"/>
    <lineage>
        <taxon>Eukaryota</taxon>
        <taxon>Metazoa</taxon>
        <taxon>Chordata</taxon>
        <taxon>Craniata</taxon>
        <taxon>Vertebrata</taxon>
        <taxon>Euteleostomi</taxon>
        <taxon>Archelosauria</taxon>
        <taxon>Archosauria</taxon>
        <taxon>Dinosauria</taxon>
        <taxon>Saurischia</taxon>
        <taxon>Theropoda</taxon>
        <taxon>Coelurosauria</taxon>
        <taxon>Aves</taxon>
        <taxon>Neognathae</taxon>
        <taxon>Neoaves</taxon>
        <taxon>Telluraves</taxon>
        <taxon>Australaves</taxon>
        <taxon>Passeriformes</taxon>
        <taxon>Turdidae</taxon>
        <taxon>Catharus</taxon>
    </lineage>
</organism>
<dbReference type="InterPro" id="IPR036875">
    <property type="entry name" value="Znf_CCHC_sf"/>
</dbReference>
<accession>A0A8C3V9A8</accession>
<keyword evidence="4" id="KW-1185">Reference proteome</keyword>
<dbReference type="AlphaFoldDB" id="A0A8C3V9A8"/>
<protein>
    <recommendedName>
        <fullName evidence="2">Core shell protein Gag P30 domain-containing protein</fullName>
    </recommendedName>
</protein>
<name>A0A8C3V9A8_CATUS</name>
<dbReference type="InterPro" id="IPR008919">
    <property type="entry name" value="Retrov_capsid_N"/>
</dbReference>